<dbReference type="GO" id="GO:0016020">
    <property type="term" value="C:membrane"/>
    <property type="evidence" value="ECO:0007669"/>
    <property type="project" value="UniProtKB-SubCell"/>
</dbReference>
<dbReference type="SMART" id="SM00283">
    <property type="entry name" value="MA"/>
    <property type="match status" value="1"/>
</dbReference>
<dbReference type="PROSITE" id="PS50885">
    <property type="entry name" value="HAMP"/>
    <property type="match status" value="1"/>
</dbReference>
<dbReference type="GO" id="GO:0006935">
    <property type="term" value="P:chemotaxis"/>
    <property type="evidence" value="ECO:0007669"/>
    <property type="project" value="UniProtKB-ARBA"/>
</dbReference>
<dbReference type="PANTHER" id="PTHR32089:SF112">
    <property type="entry name" value="LYSOZYME-LIKE PROTEIN-RELATED"/>
    <property type="match status" value="1"/>
</dbReference>
<gene>
    <name evidence="8" type="primary">mcp</name>
    <name evidence="8" type="ORF">PPEP_b1068</name>
</gene>
<keyword evidence="5" id="KW-1133">Transmembrane helix</keyword>
<name>A0A8I0T6H4_9GAMM</name>
<keyword evidence="5" id="KW-0472">Membrane</keyword>
<feature type="domain" description="HAMP" evidence="7">
    <location>
        <begin position="338"/>
        <end position="391"/>
    </location>
</feature>
<dbReference type="PANTHER" id="PTHR32089">
    <property type="entry name" value="METHYL-ACCEPTING CHEMOTAXIS PROTEIN MCPB"/>
    <property type="match status" value="1"/>
</dbReference>
<feature type="transmembrane region" description="Helical" evidence="5">
    <location>
        <begin position="315"/>
        <end position="336"/>
    </location>
</feature>
<keyword evidence="9" id="KW-1185">Reference proteome</keyword>
<evidence type="ECO:0000256" key="3">
    <source>
        <dbReference type="ARBA" id="ARBA00029447"/>
    </source>
</evidence>
<keyword evidence="2 4" id="KW-0807">Transducer</keyword>
<comment type="subcellular location">
    <subcellularLocation>
        <location evidence="1">Membrane</location>
    </subcellularLocation>
</comment>
<evidence type="ECO:0000313" key="9">
    <source>
        <dbReference type="Proteomes" id="UP000660708"/>
    </source>
</evidence>
<feature type="domain" description="Methyl-accepting transducer" evidence="6">
    <location>
        <begin position="396"/>
        <end position="632"/>
    </location>
</feature>
<dbReference type="InterPro" id="IPR003660">
    <property type="entry name" value="HAMP_dom"/>
</dbReference>
<evidence type="ECO:0000256" key="5">
    <source>
        <dbReference type="SAM" id="Phobius"/>
    </source>
</evidence>
<sequence>MNLSKKLFVAFGALILLMTCSSAFVWVKVSTETARALEVKNDDLPGILLYNKLIDIEHKLKTSALEYINGDISKKSDFNQLFAQFKQTQQELYKYESAKQSDREKMAIILNTMTQFHEKVNRQVFDSYDPTSHERIKSRVYKLKQTIGEDLESILDKAKEQEFNDALQSTNLQESLSDDLPGVRYYLELVDESGDMLAAIIAYTMGEPGAKAEFKEDSDSFKHYLAKLKPLEQEENEVKDIATIESMYDEIQKEAEYIFSEYDGGAKARAVASLQQLDNSLLVELAKILSVSSEEERHDAESALDLLVDGLNTTLLIIILITLIAAIFGATIAFFISKSIVYRLNKVLEVAERISEGDISQPDISHDGVDEIDGLADATNKMSASLNTLLVAITKVVHDVQVSSNEISDTNSQIANRSQSASEQSTQVATAIEQMSATVSEVASQSQVAAGHADQARVSASAGGDSVGQTITKIKEASSNVQNTADNVTNLGELSNQIGNVISVIGSIAEQTNLLALNAAIEAARAGEQGRGFAVVADEVRTLAERTSKATDEVVSTVQSIQTQTEHAVASMESSVAQVEQSVTMAEKAGSLLEDIVKGASEIATMIQSIATATEQQSVVASEMAKDIAHIEQSSQSSLNDTQVAAHSAKELNQQAKALSELVQRFKLKR</sequence>
<evidence type="ECO:0000256" key="4">
    <source>
        <dbReference type="PROSITE-ProRule" id="PRU00284"/>
    </source>
</evidence>
<dbReference type="Proteomes" id="UP000660708">
    <property type="component" value="Unassembled WGS sequence"/>
</dbReference>
<dbReference type="InterPro" id="IPR004089">
    <property type="entry name" value="MCPsignal_dom"/>
</dbReference>
<dbReference type="FunFam" id="1.10.287.950:FF:000001">
    <property type="entry name" value="Methyl-accepting chemotaxis sensory transducer"/>
    <property type="match status" value="1"/>
</dbReference>
<dbReference type="PROSITE" id="PS50111">
    <property type="entry name" value="CHEMOTAXIS_TRANSDUC_2"/>
    <property type="match status" value="1"/>
</dbReference>
<dbReference type="RefSeq" id="WP_147390710.1">
    <property type="nucleotide sequence ID" value="NZ_AQHF01000034.1"/>
</dbReference>
<evidence type="ECO:0000259" key="6">
    <source>
        <dbReference type="PROSITE" id="PS50111"/>
    </source>
</evidence>
<dbReference type="CDD" id="cd06225">
    <property type="entry name" value="HAMP"/>
    <property type="match status" value="1"/>
</dbReference>
<accession>A0A8I0T6H4</accession>
<dbReference type="Pfam" id="PF00672">
    <property type="entry name" value="HAMP"/>
    <property type="match status" value="1"/>
</dbReference>
<comment type="similarity">
    <text evidence="3">Belongs to the methyl-accepting chemotaxis (MCP) protein family.</text>
</comment>
<organism evidence="8 9">
    <name type="scientific">Pseudoalteromonas peptidolytica F12-50-A1</name>
    <dbReference type="NCBI Taxonomy" id="1315280"/>
    <lineage>
        <taxon>Bacteria</taxon>
        <taxon>Pseudomonadati</taxon>
        <taxon>Pseudomonadota</taxon>
        <taxon>Gammaproteobacteria</taxon>
        <taxon>Alteromonadales</taxon>
        <taxon>Pseudoalteromonadaceae</taxon>
        <taxon>Pseudoalteromonas</taxon>
    </lineage>
</organism>
<evidence type="ECO:0000256" key="1">
    <source>
        <dbReference type="ARBA" id="ARBA00004370"/>
    </source>
</evidence>
<evidence type="ECO:0000259" key="7">
    <source>
        <dbReference type="PROSITE" id="PS50885"/>
    </source>
</evidence>
<proteinExistence type="inferred from homology"/>
<protein>
    <submittedName>
        <fullName evidence="8">Methyl-accepting chemotaxis protein</fullName>
    </submittedName>
</protein>
<evidence type="ECO:0000313" key="8">
    <source>
        <dbReference type="EMBL" id="MBE0349140.1"/>
    </source>
</evidence>
<evidence type="ECO:0000256" key="2">
    <source>
        <dbReference type="ARBA" id="ARBA00023224"/>
    </source>
</evidence>
<dbReference type="EMBL" id="AQHF01000034">
    <property type="protein sequence ID" value="MBE0349140.1"/>
    <property type="molecule type" value="Genomic_DNA"/>
</dbReference>
<dbReference type="SUPFAM" id="SSF58104">
    <property type="entry name" value="Methyl-accepting chemotaxis protein (MCP) signaling domain"/>
    <property type="match status" value="1"/>
</dbReference>
<comment type="caution">
    <text evidence="8">The sequence shown here is derived from an EMBL/GenBank/DDBJ whole genome shotgun (WGS) entry which is preliminary data.</text>
</comment>
<keyword evidence="5" id="KW-0812">Transmembrane</keyword>
<dbReference type="AlphaFoldDB" id="A0A8I0T6H4"/>
<reference evidence="8 9" key="1">
    <citation type="submission" date="2015-06" db="EMBL/GenBank/DDBJ databases">
        <title>Genome sequence of Pseudoalteromonas peptidolytica.</title>
        <authorList>
            <person name="Xie B.-B."/>
            <person name="Rong J.-C."/>
            <person name="Qin Q.-L."/>
            <person name="Zhang Y.-Z."/>
        </authorList>
    </citation>
    <scope>NUCLEOTIDE SEQUENCE [LARGE SCALE GENOMIC DNA]</scope>
    <source>
        <strain evidence="8 9">F12-50-A1</strain>
    </source>
</reference>
<dbReference type="GO" id="GO:0007165">
    <property type="term" value="P:signal transduction"/>
    <property type="evidence" value="ECO:0007669"/>
    <property type="project" value="UniProtKB-KW"/>
</dbReference>
<dbReference type="SMART" id="SM00304">
    <property type="entry name" value="HAMP"/>
    <property type="match status" value="2"/>
</dbReference>
<dbReference type="Gene3D" id="1.10.287.950">
    <property type="entry name" value="Methyl-accepting chemotaxis protein"/>
    <property type="match status" value="1"/>
</dbReference>
<dbReference type="Pfam" id="PF00015">
    <property type="entry name" value="MCPsignal"/>
    <property type="match status" value="1"/>
</dbReference>
<dbReference type="CDD" id="cd11386">
    <property type="entry name" value="MCP_signal"/>
    <property type="match status" value="1"/>
</dbReference>